<dbReference type="AlphaFoldDB" id="A0A8A4TWH9"/>
<keyword evidence="3" id="KW-1185">Reference proteome</keyword>
<accession>A0A8A4TWH9</accession>
<protein>
    <submittedName>
        <fullName evidence="2">Uncharacterized protein</fullName>
    </submittedName>
</protein>
<name>A0A8A4TWH9_SULCO</name>
<keyword evidence="1" id="KW-0472">Membrane</keyword>
<evidence type="ECO:0000313" key="3">
    <source>
        <dbReference type="Proteomes" id="UP000663929"/>
    </source>
</evidence>
<sequence length="62" mass="7401">MQSHMLHMLITSLILSTSFHVLYYDKRQHAWHHHFLLYFGILFVGGLTLAWIMFGTEPEGYY</sequence>
<organism evidence="2 3">
    <name type="scientific">Sulfidibacter corallicola</name>
    <dbReference type="NCBI Taxonomy" id="2818388"/>
    <lineage>
        <taxon>Bacteria</taxon>
        <taxon>Pseudomonadati</taxon>
        <taxon>Acidobacteriota</taxon>
        <taxon>Holophagae</taxon>
        <taxon>Acanthopleuribacterales</taxon>
        <taxon>Acanthopleuribacteraceae</taxon>
        <taxon>Sulfidibacter</taxon>
    </lineage>
</organism>
<feature type="transmembrane region" description="Helical" evidence="1">
    <location>
        <begin position="6"/>
        <end position="23"/>
    </location>
</feature>
<feature type="transmembrane region" description="Helical" evidence="1">
    <location>
        <begin position="35"/>
        <end position="54"/>
    </location>
</feature>
<proteinExistence type="predicted"/>
<keyword evidence="1" id="KW-1133">Transmembrane helix</keyword>
<keyword evidence="1" id="KW-0812">Transmembrane</keyword>
<dbReference type="Proteomes" id="UP000663929">
    <property type="component" value="Chromosome"/>
</dbReference>
<reference evidence="2" key="1">
    <citation type="submission" date="2021-03" db="EMBL/GenBank/DDBJ databases">
        <title>Acanthopleuribacteraceae sp. M133.</title>
        <authorList>
            <person name="Wang G."/>
        </authorList>
    </citation>
    <scope>NUCLEOTIDE SEQUENCE</scope>
    <source>
        <strain evidence="2">M133</strain>
    </source>
</reference>
<dbReference type="KEGG" id="scor:J3U87_15445"/>
<gene>
    <name evidence="2" type="ORF">J3U87_15445</name>
</gene>
<dbReference type="RefSeq" id="WP_237383944.1">
    <property type="nucleotide sequence ID" value="NZ_CP071793.1"/>
</dbReference>
<dbReference type="EMBL" id="CP071793">
    <property type="protein sequence ID" value="QTD53843.1"/>
    <property type="molecule type" value="Genomic_DNA"/>
</dbReference>
<evidence type="ECO:0000256" key="1">
    <source>
        <dbReference type="SAM" id="Phobius"/>
    </source>
</evidence>
<evidence type="ECO:0000313" key="2">
    <source>
        <dbReference type="EMBL" id="QTD53843.1"/>
    </source>
</evidence>